<dbReference type="Gene3D" id="3.40.50.620">
    <property type="entry name" value="HUPs"/>
    <property type="match status" value="1"/>
</dbReference>
<dbReference type="PIRSF" id="PIRSF006630">
    <property type="entry name" value="NADS_GAT"/>
    <property type="match status" value="1"/>
</dbReference>
<dbReference type="CDD" id="cd07570">
    <property type="entry name" value="GAT_Gln-NAD-synth"/>
    <property type="match status" value="1"/>
</dbReference>
<comment type="similarity">
    <text evidence="2 7 8">In the C-terminal section; belongs to the NAD synthetase family.</text>
</comment>
<evidence type="ECO:0000256" key="1">
    <source>
        <dbReference type="ARBA" id="ARBA00005188"/>
    </source>
</evidence>
<evidence type="ECO:0000313" key="11">
    <source>
        <dbReference type="EMBL" id="AJC74245.1"/>
    </source>
</evidence>
<dbReference type="InterPro" id="IPR014445">
    <property type="entry name" value="Gln-dep_NAD_synthase"/>
</dbReference>
<dbReference type="InterPro" id="IPR003010">
    <property type="entry name" value="C-N_Hydrolase"/>
</dbReference>
<evidence type="ECO:0000259" key="10">
    <source>
        <dbReference type="PROSITE" id="PS50263"/>
    </source>
</evidence>
<feature type="binding site" evidence="7">
    <location>
        <position position="404"/>
    </location>
    <ligand>
        <name>deamido-NAD(+)</name>
        <dbReference type="ChEBI" id="CHEBI:58437"/>
        <note>ligand shared between two neighboring subunits</note>
    </ligand>
</feature>
<evidence type="ECO:0000256" key="8">
    <source>
        <dbReference type="PIRNR" id="PIRNR006630"/>
    </source>
</evidence>
<dbReference type="GO" id="GO:0004359">
    <property type="term" value="F:glutaminase activity"/>
    <property type="evidence" value="ECO:0007669"/>
    <property type="project" value="InterPro"/>
</dbReference>
<feature type="binding site" evidence="7">
    <location>
        <position position="182"/>
    </location>
    <ligand>
        <name>L-glutamine</name>
        <dbReference type="ChEBI" id="CHEBI:58359"/>
    </ligand>
</feature>
<dbReference type="GO" id="GO:0005737">
    <property type="term" value="C:cytoplasm"/>
    <property type="evidence" value="ECO:0007669"/>
    <property type="project" value="InterPro"/>
</dbReference>
<feature type="binding site" evidence="7">
    <location>
        <position position="176"/>
    </location>
    <ligand>
        <name>L-glutamine</name>
        <dbReference type="ChEBI" id="CHEBI:58359"/>
    </ligand>
</feature>
<keyword evidence="3 7" id="KW-0436">Ligase</keyword>
<feature type="binding site" evidence="7">
    <location>
        <position position="118"/>
    </location>
    <ligand>
        <name>L-glutamine</name>
        <dbReference type="ChEBI" id="CHEBI:58359"/>
    </ligand>
</feature>
<dbReference type="InterPro" id="IPR036526">
    <property type="entry name" value="C-N_Hydrolase_sf"/>
</dbReference>
<feature type="active site" description="Nucleophile; for glutaminase activity" evidence="7">
    <location>
        <position position="148"/>
    </location>
</feature>
<sequence>MKRIRLTIAQLNPTLGDFEGNVRKAKLALEQAHALQSDLLLIPELFIPGYPPEDLAFRLSFLKANRKALEEFVESTANKKVVSIVGFMDFDEDLYNAAAVVYDGQVKGVYRKIFLPNYSVFDEKRYFRAGDRLLMLKFGSAKVGVTICEDIWSPAEPLTSLVSGLGTQLVVNISASPYWVGKPRFRESYVSMKAYEYHVAIAYCNMVGGQDEIVFDGSSFVCDANGQLLARSKSFEEDLLTVDVDLDENLRVNLTEPRRRYTYVENSPVEVLQFDEPKQKKQHLTPSIAHPHTREQEMFMALVTGLRDYVRKNGFTKVVLGLSGGMDSSLVAAIAVEALGAENVKGVLMPSMYTSRESIEDASLLAENLGIETFTIPINKVYEGYLQALASVFSNMPSDTTEENIQARIRGNYLMALSNKFGWLVLTTGNKSELATGYCTLYGDTAGGFAVIKDVYKTDVYRIARWYNDWKGREIIPQRVFVKPPTAELRPNQTDQEKLPPYEVLDGILRLYIDEGLDAQEIVQKGYDASVVEKVLRMIHASEYKRRQAPIGTKISVRAFGKDWRMPMTNKFREII</sequence>
<dbReference type="SUPFAM" id="SSF56317">
    <property type="entry name" value="Carbon-nitrogen hydrolase"/>
    <property type="match status" value="1"/>
</dbReference>
<keyword evidence="4 7" id="KW-0547">Nucleotide-binding</keyword>
<dbReference type="EMBL" id="CP007141">
    <property type="protein sequence ID" value="AJC74245.1"/>
    <property type="molecule type" value="Genomic_DNA"/>
</dbReference>
<dbReference type="InterPro" id="IPR014729">
    <property type="entry name" value="Rossmann-like_a/b/a_fold"/>
</dbReference>
<evidence type="ECO:0000313" key="12">
    <source>
        <dbReference type="Proteomes" id="UP000077469"/>
    </source>
</evidence>
<dbReference type="PANTHER" id="PTHR23090">
    <property type="entry name" value="NH 3 /GLUTAMINE-DEPENDENT NAD + SYNTHETASE"/>
    <property type="match status" value="1"/>
</dbReference>
<feature type="active site" description="For glutaminase activity" evidence="7">
    <location>
        <position position="112"/>
    </location>
</feature>
<dbReference type="NCBIfam" id="NF010588">
    <property type="entry name" value="PRK13981.1"/>
    <property type="match status" value="1"/>
</dbReference>
<dbReference type="PATRIC" id="fig|1123384.7.peg.1738"/>
<dbReference type="CDD" id="cd00553">
    <property type="entry name" value="NAD_synthase"/>
    <property type="match status" value="1"/>
</dbReference>
<evidence type="ECO:0000256" key="9">
    <source>
        <dbReference type="RuleBase" id="RU003811"/>
    </source>
</evidence>
<dbReference type="EC" id="6.3.5.1" evidence="7 8"/>
<dbReference type="UniPathway" id="UPA00253">
    <property type="reaction ID" value="UER00334"/>
</dbReference>
<evidence type="ECO:0000256" key="5">
    <source>
        <dbReference type="ARBA" id="ARBA00022840"/>
    </source>
</evidence>
<comment type="similarity">
    <text evidence="9">Belongs to the NAD synthetase family.</text>
</comment>
<evidence type="ECO:0000256" key="6">
    <source>
        <dbReference type="ARBA" id="ARBA00023027"/>
    </source>
</evidence>
<dbReference type="InterPro" id="IPR003694">
    <property type="entry name" value="NAD_synthase"/>
</dbReference>
<dbReference type="Proteomes" id="UP000077469">
    <property type="component" value="Chromosome"/>
</dbReference>
<keyword evidence="5 7" id="KW-0067">ATP-binding</keyword>
<feature type="active site" description="Proton acceptor; for glutaminase activity" evidence="7">
    <location>
        <position position="44"/>
    </location>
</feature>
<dbReference type="HAMAP" id="MF_02090">
    <property type="entry name" value="NadE_glutamine_dep"/>
    <property type="match status" value="1"/>
</dbReference>
<feature type="binding site" evidence="7">
    <location>
        <position position="545"/>
    </location>
    <ligand>
        <name>deamido-NAD(+)</name>
        <dbReference type="ChEBI" id="CHEBI:58437"/>
        <note>ligand shared between two neighboring subunits</note>
    </ligand>
</feature>
<dbReference type="PaxDb" id="1123384-AJ81_08675"/>
<dbReference type="InterPro" id="IPR022310">
    <property type="entry name" value="NAD/GMP_synthase"/>
</dbReference>
<comment type="pathway">
    <text evidence="1 7 8">Cofactor biosynthesis; NAD(+) biosynthesis; NAD(+) from deamido-NAD(+) (L-Gln route): step 1/1.</text>
</comment>
<dbReference type="GO" id="GO:0003952">
    <property type="term" value="F:NAD+ synthase (glutamine-hydrolyzing) activity"/>
    <property type="evidence" value="ECO:0007669"/>
    <property type="project" value="UniProtKB-UniRule"/>
</dbReference>
<feature type="binding site" evidence="7">
    <location>
        <position position="428"/>
    </location>
    <ligand>
        <name>ATP</name>
        <dbReference type="ChEBI" id="CHEBI:30616"/>
    </ligand>
</feature>
<organism evidence="11 12">
    <name type="scientific">Pseudothermotoga hypogea DSM 11164 = NBRC 106472</name>
    <dbReference type="NCBI Taxonomy" id="1123384"/>
    <lineage>
        <taxon>Bacteria</taxon>
        <taxon>Thermotogati</taxon>
        <taxon>Thermotogota</taxon>
        <taxon>Thermotogae</taxon>
        <taxon>Thermotogales</taxon>
        <taxon>Thermotogaceae</taxon>
        <taxon>Pseudothermotoga</taxon>
    </lineage>
</organism>
<dbReference type="Gene3D" id="3.60.110.10">
    <property type="entry name" value="Carbon-nitrogen hydrolase"/>
    <property type="match status" value="1"/>
</dbReference>
<gene>
    <name evidence="7" type="primary">nadE</name>
    <name evidence="11" type="ORF">AJ81_08675</name>
</gene>
<comment type="caution">
    <text evidence="7">Lacks conserved residue(s) required for the propagation of feature annotation.</text>
</comment>
<proteinExistence type="inferred from homology"/>
<dbReference type="KEGG" id="phy:AJ81_08675"/>
<name>A0A0X1KSF2_9THEM</name>
<comment type="catalytic activity">
    <reaction evidence="7 8">
        <text>deamido-NAD(+) + L-glutamine + ATP + H2O = L-glutamate + AMP + diphosphate + NAD(+) + H(+)</text>
        <dbReference type="Rhea" id="RHEA:24384"/>
        <dbReference type="ChEBI" id="CHEBI:15377"/>
        <dbReference type="ChEBI" id="CHEBI:15378"/>
        <dbReference type="ChEBI" id="CHEBI:29985"/>
        <dbReference type="ChEBI" id="CHEBI:30616"/>
        <dbReference type="ChEBI" id="CHEBI:33019"/>
        <dbReference type="ChEBI" id="CHEBI:57540"/>
        <dbReference type="ChEBI" id="CHEBI:58359"/>
        <dbReference type="ChEBI" id="CHEBI:58437"/>
        <dbReference type="ChEBI" id="CHEBI:456215"/>
        <dbReference type="EC" id="6.3.5.1"/>
    </reaction>
</comment>
<reference evidence="11 12" key="1">
    <citation type="submission" date="2014-01" db="EMBL/GenBank/DDBJ databases">
        <title>Genome sequencing of Thermotog hypogea.</title>
        <authorList>
            <person name="Zhang X."/>
            <person name="Alvare G."/>
            <person name="Fristensky B."/>
            <person name="Chen L."/>
            <person name="Suen T."/>
            <person name="Chen Q."/>
            <person name="Ma K."/>
        </authorList>
    </citation>
    <scope>NUCLEOTIDE SEQUENCE [LARGE SCALE GENOMIC DNA]</scope>
    <source>
        <strain evidence="11 12">DSM 11164</strain>
    </source>
</reference>
<protein>
    <recommendedName>
        <fullName evidence="7 8">Glutamine-dependent NAD(+) synthetase</fullName>
        <ecNumber evidence="7 8">6.3.5.1</ecNumber>
    </recommendedName>
    <alternativeName>
        <fullName evidence="7 8">NAD(+) synthase [glutamine-hydrolyzing]</fullName>
    </alternativeName>
</protein>
<dbReference type="FunFam" id="3.40.50.620:FF:000106">
    <property type="entry name" value="Glutamine-dependent NAD(+) synthetase"/>
    <property type="match status" value="1"/>
</dbReference>
<dbReference type="OrthoDB" id="9803818at2"/>
<keyword evidence="6 7" id="KW-0520">NAD</keyword>
<dbReference type="PANTHER" id="PTHR23090:SF9">
    <property type="entry name" value="GLUTAMINE-DEPENDENT NAD(+) SYNTHETASE"/>
    <property type="match status" value="1"/>
</dbReference>
<dbReference type="GO" id="GO:0009435">
    <property type="term" value="P:NAD+ biosynthetic process"/>
    <property type="evidence" value="ECO:0007669"/>
    <property type="project" value="UniProtKB-UniRule"/>
</dbReference>
<feature type="binding site" evidence="7">
    <location>
        <position position="433"/>
    </location>
    <ligand>
        <name>deamido-NAD(+)</name>
        <dbReference type="ChEBI" id="CHEBI:58437"/>
        <note>ligand shared between two neighboring subunits</note>
    </ligand>
</feature>
<evidence type="ECO:0000256" key="2">
    <source>
        <dbReference type="ARBA" id="ARBA00007145"/>
    </source>
</evidence>
<feature type="domain" description="CN hydrolase" evidence="10">
    <location>
        <begin position="4"/>
        <end position="246"/>
    </location>
</feature>
<dbReference type="RefSeq" id="WP_031505147.1">
    <property type="nucleotide sequence ID" value="NC_022795.1"/>
</dbReference>
<dbReference type="STRING" id="1123384.AJ81_08675"/>
<dbReference type="GO" id="GO:0008795">
    <property type="term" value="F:NAD+ synthase activity"/>
    <property type="evidence" value="ECO:0007669"/>
    <property type="project" value="UniProtKB-UniRule"/>
</dbReference>
<evidence type="ECO:0000256" key="7">
    <source>
        <dbReference type="HAMAP-Rule" id="MF_02090"/>
    </source>
</evidence>
<accession>A0A0X1KSF2</accession>
<dbReference type="GO" id="GO:0005524">
    <property type="term" value="F:ATP binding"/>
    <property type="evidence" value="ECO:0007669"/>
    <property type="project" value="UniProtKB-UniRule"/>
</dbReference>
<dbReference type="NCBIfam" id="TIGR00552">
    <property type="entry name" value="nadE"/>
    <property type="match status" value="1"/>
</dbReference>
<dbReference type="PROSITE" id="PS50263">
    <property type="entry name" value="CN_HYDROLASE"/>
    <property type="match status" value="1"/>
</dbReference>
<dbReference type="Pfam" id="PF02540">
    <property type="entry name" value="NAD_synthase"/>
    <property type="match status" value="1"/>
</dbReference>
<dbReference type="Pfam" id="PF00795">
    <property type="entry name" value="CN_hydrolase"/>
    <property type="match status" value="1"/>
</dbReference>
<comment type="function">
    <text evidence="7">Catalyzes the ATP-dependent amidation of deamido-NAD to form NAD. Uses L-glutamine as a nitrogen source.</text>
</comment>
<evidence type="ECO:0000256" key="4">
    <source>
        <dbReference type="ARBA" id="ARBA00022741"/>
    </source>
</evidence>
<dbReference type="AlphaFoldDB" id="A0A0X1KSF2"/>
<dbReference type="SUPFAM" id="SSF52402">
    <property type="entry name" value="Adenine nucleotide alpha hydrolases-like"/>
    <property type="match status" value="1"/>
</dbReference>
<feature type="binding site" evidence="7">
    <location>
        <begin position="321"/>
        <end position="328"/>
    </location>
    <ligand>
        <name>ATP</name>
        <dbReference type="ChEBI" id="CHEBI:30616"/>
    </ligand>
</feature>
<keyword evidence="12" id="KW-1185">Reference proteome</keyword>
<evidence type="ECO:0000256" key="3">
    <source>
        <dbReference type="ARBA" id="ARBA00022598"/>
    </source>
</evidence>